<keyword evidence="5" id="KW-1185">Reference proteome</keyword>
<name>A0A4R1GHI8_9BACT</name>
<keyword evidence="1 2" id="KW-0238">DNA-binding</keyword>
<gene>
    <name evidence="4" type="ORF">CLV27_0251</name>
</gene>
<dbReference type="PROSITE" id="PS50977">
    <property type="entry name" value="HTH_TETR_2"/>
    <property type="match status" value="1"/>
</dbReference>
<comment type="caution">
    <text evidence="4">The sequence shown here is derived from an EMBL/GenBank/DDBJ whole genome shotgun (WGS) entry which is preliminary data.</text>
</comment>
<dbReference type="PRINTS" id="PR00455">
    <property type="entry name" value="HTHTETR"/>
</dbReference>
<evidence type="ECO:0000256" key="2">
    <source>
        <dbReference type="PROSITE-ProRule" id="PRU00335"/>
    </source>
</evidence>
<evidence type="ECO:0000259" key="3">
    <source>
        <dbReference type="PROSITE" id="PS50977"/>
    </source>
</evidence>
<dbReference type="AlphaFoldDB" id="A0A4R1GHI8"/>
<evidence type="ECO:0000256" key="1">
    <source>
        <dbReference type="ARBA" id="ARBA00023125"/>
    </source>
</evidence>
<dbReference type="SUPFAM" id="SSF48498">
    <property type="entry name" value="Tetracyclin repressor-like, C-terminal domain"/>
    <property type="match status" value="1"/>
</dbReference>
<dbReference type="InterPro" id="IPR001647">
    <property type="entry name" value="HTH_TetR"/>
</dbReference>
<dbReference type="PANTHER" id="PTHR43479:SF11">
    <property type="entry name" value="ACREF_ENVCD OPERON REPRESSOR-RELATED"/>
    <property type="match status" value="1"/>
</dbReference>
<accession>A0A4R1GHI8</accession>
<evidence type="ECO:0000313" key="4">
    <source>
        <dbReference type="EMBL" id="TCK06450.1"/>
    </source>
</evidence>
<dbReference type="InterPro" id="IPR009057">
    <property type="entry name" value="Homeodomain-like_sf"/>
</dbReference>
<protein>
    <submittedName>
        <fullName evidence="4">TetR family transcriptional regulator</fullName>
    </submittedName>
</protein>
<dbReference type="OrthoDB" id="9812484at2"/>
<dbReference type="InterPro" id="IPR036271">
    <property type="entry name" value="Tet_transcr_reg_TetR-rel_C_sf"/>
</dbReference>
<dbReference type="Proteomes" id="UP000295777">
    <property type="component" value="Unassembled WGS sequence"/>
</dbReference>
<reference evidence="4 5" key="1">
    <citation type="submission" date="2019-03" db="EMBL/GenBank/DDBJ databases">
        <title>Genomic Encyclopedia of Archaeal and Bacterial Type Strains, Phase II (KMG-II): from individual species to whole genera.</title>
        <authorList>
            <person name="Goeker M."/>
        </authorList>
    </citation>
    <scope>NUCLEOTIDE SEQUENCE [LARGE SCALE GENOMIC DNA]</scope>
    <source>
        <strain evidence="4 5">DSM 24425</strain>
    </source>
</reference>
<dbReference type="RefSeq" id="WP_132525003.1">
    <property type="nucleotide sequence ID" value="NZ_SMFV01000001.1"/>
</dbReference>
<dbReference type="Gene3D" id="1.10.357.10">
    <property type="entry name" value="Tetracycline Repressor, domain 2"/>
    <property type="match status" value="1"/>
</dbReference>
<dbReference type="InterPro" id="IPR050624">
    <property type="entry name" value="HTH-type_Tx_Regulator"/>
</dbReference>
<dbReference type="SUPFAM" id="SSF46689">
    <property type="entry name" value="Homeodomain-like"/>
    <property type="match status" value="1"/>
</dbReference>
<dbReference type="Gene3D" id="1.10.10.60">
    <property type="entry name" value="Homeodomain-like"/>
    <property type="match status" value="1"/>
</dbReference>
<dbReference type="GO" id="GO:0003677">
    <property type="term" value="F:DNA binding"/>
    <property type="evidence" value="ECO:0007669"/>
    <property type="project" value="UniProtKB-UniRule"/>
</dbReference>
<dbReference type="Pfam" id="PF17932">
    <property type="entry name" value="TetR_C_24"/>
    <property type="match status" value="1"/>
</dbReference>
<dbReference type="Pfam" id="PF00440">
    <property type="entry name" value="TetR_N"/>
    <property type="match status" value="1"/>
</dbReference>
<dbReference type="PANTHER" id="PTHR43479">
    <property type="entry name" value="ACREF/ENVCD OPERON REPRESSOR-RELATED"/>
    <property type="match status" value="1"/>
</dbReference>
<organism evidence="4 5">
    <name type="scientific">Phorcysia thermohydrogeniphila</name>
    <dbReference type="NCBI Taxonomy" id="936138"/>
    <lineage>
        <taxon>Bacteria</taxon>
        <taxon>Pseudomonadati</taxon>
        <taxon>Aquificota</taxon>
        <taxon>Aquificia</taxon>
        <taxon>Desulfurobacteriales</taxon>
        <taxon>Desulfurobacteriaceae</taxon>
        <taxon>Phorcysia</taxon>
    </lineage>
</organism>
<proteinExistence type="predicted"/>
<evidence type="ECO:0000313" key="5">
    <source>
        <dbReference type="Proteomes" id="UP000295777"/>
    </source>
</evidence>
<feature type="DNA-binding region" description="H-T-H motif" evidence="2">
    <location>
        <begin position="22"/>
        <end position="41"/>
    </location>
</feature>
<sequence length="190" mass="22075">MKERILEAAEKVFSEKGFYEAKITKIAEEAGVSVGTIYRFYRSKEELYSEVIRKKLKEMEREVEEAVEGKSPLEALEAYVNTVVDFFSRERDFFEIFMRELGSSFIIDTERFNLSDWYKDYVRKFSGIIERGIAEGTFKELDPEGVFLLISGALANIDYFRLKGFLSIEPEEVKKLVLEVVLSGLLDNER</sequence>
<dbReference type="EMBL" id="SMFV01000001">
    <property type="protein sequence ID" value="TCK06450.1"/>
    <property type="molecule type" value="Genomic_DNA"/>
</dbReference>
<dbReference type="InterPro" id="IPR041490">
    <property type="entry name" value="KstR2_TetR_C"/>
</dbReference>
<feature type="domain" description="HTH tetR-type" evidence="3">
    <location>
        <begin position="1"/>
        <end position="59"/>
    </location>
</feature>